<evidence type="ECO:0000256" key="3">
    <source>
        <dbReference type="ARBA" id="ARBA00022525"/>
    </source>
</evidence>
<protein>
    <recommendedName>
        <fullName evidence="5">Crinkler effector protein N-terminal domain-containing protein</fullName>
    </recommendedName>
</protein>
<dbReference type="PANTHER" id="PTHR33129">
    <property type="entry name" value="PROTEIN KINASE DOMAIN-CONTAINING PROTEIN-RELATED"/>
    <property type="match status" value="1"/>
</dbReference>
<dbReference type="GO" id="GO:0043657">
    <property type="term" value="C:host cell"/>
    <property type="evidence" value="ECO:0007669"/>
    <property type="project" value="UniProtKB-SubCell"/>
</dbReference>
<dbReference type="Gene3D" id="3.80.10.10">
    <property type="entry name" value="Ribonuclease Inhibitor"/>
    <property type="match status" value="1"/>
</dbReference>
<accession>G4YUV0</accession>
<dbReference type="AlphaFoldDB" id="G4YUV0"/>
<gene>
    <name evidence="6" type="ORF">PHYSODRAFT_326967</name>
</gene>
<evidence type="ECO:0000313" key="6">
    <source>
        <dbReference type="EMBL" id="EGZ26025.1"/>
    </source>
</evidence>
<dbReference type="Proteomes" id="UP000002640">
    <property type="component" value="Unassembled WGS sequence"/>
</dbReference>
<feature type="region of interest" description="Disordered" evidence="4">
    <location>
        <begin position="1"/>
        <end position="63"/>
    </location>
</feature>
<dbReference type="InParanoid" id="G4YUV0"/>
<evidence type="ECO:0000259" key="5">
    <source>
        <dbReference type="Pfam" id="PF20147"/>
    </source>
</evidence>
<dbReference type="SUPFAM" id="SSF52058">
    <property type="entry name" value="L domain-like"/>
    <property type="match status" value="1"/>
</dbReference>
<evidence type="ECO:0000256" key="2">
    <source>
        <dbReference type="ARBA" id="ARBA00004613"/>
    </source>
</evidence>
<proteinExistence type="predicted"/>
<dbReference type="RefSeq" id="XP_009521313.1">
    <property type="nucleotide sequence ID" value="XM_009523018.1"/>
</dbReference>
<dbReference type="PANTHER" id="PTHR33129:SF3">
    <property type="entry name" value="HOT SPOT (RHS) PROTEIN, PUTATIVE-RELATED"/>
    <property type="match status" value="1"/>
</dbReference>
<keyword evidence="3" id="KW-0964">Secreted</keyword>
<dbReference type="GeneID" id="20645533"/>
<dbReference type="InterPro" id="IPR001611">
    <property type="entry name" value="Leu-rich_rpt"/>
</dbReference>
<feature type="domain" description="Crinkler effector protein N-terminal" evidence="5">
    <location>
        <begin position="285"/>
        <end position="395"/>
    </location>
</feature>
<organism evidence="6 7">
    <name type="scientific">Phytophthora sojae (strain P6497)</name>
    <name type="common">Soybean stem and root rot agent</name>
    <name type="synonym">Phytophthora megasperma f. sp. glycines</name>
    <dbReference type="NCBI Taxonomy" id="1094619"/>
    <lineage>
        <taxon>Eukaryota</taxon>
        <taxon>Sar</taxon>
        <taxon>Stramenopiles</taxon>
        <taxon>Oomycota</taxon>
        <taxon>Peronosporomycetes</taxon>
        <taxon>Peronosporales</taxon>
        <taxon>Peronosporaceae</taxon>
        <taxon>Phytophthora</taxon>
    </lineage>
</organism>
<dbReference type="SMR" id="G4YUV0"/>
<reference evidence="6 7" key="1">
    <citation type="journal article" date="2006" name="Science">
        <title>Phytophthora genome sequences uncover evolutionary origins and mechanisms of pathogenesis.</title>
        <authorList>
            <person name="Tyler B.M."/>
            <person name="Tripathy S."/>
            <person name="Zhang X."/>
            <person name="Dehal P."/>
            <person name="Jiang R.H."/>
            <person name="Aerts A."/>
            <person name="Arredondo F.D."/>
            <person name="Baxter L."/>
            <person name="Bensasson D."/>
            <person name="Beynon J.L."/>
            <person name="Chapman J."/>
            <person name="Damasceno C.M."/>
            <person name="Dorrance A.E."/>
            <person name="Dou D."/>
            <person name="Dickerman A.W."/>
            <person name="Dubchak I.L."/>
            <person name="Garbelotto M."/>
            <person name="Gijzen M."/>
            <person name="Gordon S.G."/>
            <person name="Govers F."/>
            <person name="Grunwald N.J."/>
            <person name="Huang W."/>
            <person name="Ivors K.L."/>
            <person name="Jones R.W."/>
            <person name="Kamoun S."/>
            <person name="Krampis K."/>
            <person name="Lamour K.H."/>
            <person name="Lee M.K."/>
            <person name="McDonald W.H."/>
            <person name="Medina M."/>
            <person name="Meijer H.J."/>
            <person name="Nordberg E.K."/>
            <person name="Maclean D.J."/>
            <person name="Ospina-Giraldo M.D."/>
            <person name="Morris P.F."/>
            <person name="Phuntumart V."/>
            <person name="Putnam N.H."/>
            <person name="Rash S."/>
            <person name="Rose J.K."/>
            <person name="Sakihama Y."/>
            <person name="Salamov A.A."/>
            <person name="Savidor A."/>
            <person name="Scheuring C.F."/>
            <person name="Smith B.M."/>
            <person name="Sobral B.W."/>
            <person name="Terry A."/>
            <person name="Torto-Alalibo T.A."/>
            <person name="Win J."/>
            <person name="Xu Z."/>
            <person name="Zhang H."/>
            <person name="Grigoriev I.V."/>
            <person name="Rokhsar D.S."/>
            <person name="Boore J.L."/>
        </authorList>
    </citation>
    <scope>NUCLEOTIDE SEQUENCE [LARGE SCALE GENOMIC DNA]</scope>
    <source>
        <strain evidence="6 7">P6497</strain>
    </source>
</reference>
<dbReference type="EMBL" id="JH159152">
    <property type="protein sequence ID" value="EGZ26025.1"/>
    <property type="molecule type" value="Genomic_DNA"/>
</dbReference>
<dbReference type="InterPro" id="IPR032675">
    <property type="entry name" value="LRR_dom_sf"/>
</dbReference>
<sequence length="762" mass="84800">METGRGSSSPSSADSSALPPISAAPPARLPSAKTHRPPSKQIPQGGSMNSASPGSPPASVGDELLPESDAVQTETVIEQLGYGDALSVSQQEKMQVFATSPDLELLCTLKELSIINQPTICELEGVNNCTNLENCALPSTRRLENLDALVKLEKLWTHEVDACRNRIDRIDTALNGCVNLTELNLADNRLSSFKGLLSLMNLDQLAVLVLSDPHFGDNPDTVELSARIAEATMIMKKMYYNMRVKAIKRDVHRRIRHAETTRNQAEHHIETSVSALNPPPRGKMVKLFCAIVGAAGSAFEVTIDEDASVSALKKAIKAEKPNKLKDIDAGDLQLFLAKREDGAWLKSKDLLRMRKGEIPDEVESRYMKEELDDPTDKICETFPTISDGTIHVLVVVPKQAISASIVSQDGVFDPCSDPFFAQFPTVEQVGDWLEFSSLLPLTKRQKLYIRSSYRVIADQALMNPDRTMVKYAVVTGTPGIGKSVFVYYMMWRLIKEKKRVLFFSKKGPIYFDGSTMFQCELLPNKFDQRFWSPDLWCLVDSVDPTAMTELPIEDCSVLLASTPRRDCIGEFMKLVPTPDMAQTLIHICSQEPYTEYQVAYASELAMRVIARTKLISNRANMESFLSACNGNPLAQSLCGYIFEPHCLRLLHEGGNFEYRELLTGAEMQRQRKRGRRDIDETEITIPSSSKPSQIVERFGGFQVTVGKTHDIKAGAADDLAKLGPDGNQLFFLLPPLYYKSFTKKSPTTIRQFAILVPYPEEI</sequence>
<dbReference type="PROSITE" id="PS51450">
    <property type="entry name" value="LRR"/>
    <property type="match status" value="1"/>
</dbReference>
<dbReference type="Pfam" id="PF20147">
    <property type="entry name" value="Crinkler"/>
    <property type="match status" value="1"/>
</dbReference>
<comment type="subcellular location">
    <subcellularLocation>
        <location evidence="1">Host cell</location>
    </subcellularLocation>
    <subcellularLocation>
        <location evidence="2">Secreted</location>
    </subcellularLocation>
</comment>
<dbReference type="GO" id="GO:0005576">
    <property type="term" value="C:extracellular region"/>
    <property type="evidence" value="ECO:0007669"/>
    <property type="project" value="UniProtKB-SubCell"/>
</dbReference>
<name>G4YUV0_PHYSP</name>
<feature type="compositionally biased region" description="Low complexity" evidence="4">
    <location>
        <begin position="7"/>
        <end position="32"/>
    </location>
</feature>
<evidence type="ECO:0000313" key="7">
    <source>
        <dbReference type="Proteomes" id="UP000002640"/>
    </source>
</evidence>
<keyword evidence="7" id="KW-1185">Reference proteome</keyword>
<feature type="compositionally biased region" description="Low complexity" evidence="4">
    <location>
        <begin position="45"/>
        <end position="59"/>
    </location>
</feature>
<dbReference type="KEGG" id="psoj:PHYSODRAFT_326967"/>
<dbReference type="InterPro" id="IPR045379">
    <property type="entry name" value="Crinkler_N"/>
</dbReference>
<evidence type="ECO:0000256" key="1">
    <source>
        <dbReference type="ARBA" id="ARBA00004340"/>
    </source>
</evidence>
<evidence type="ECO:0000256" key="4">
    <source>
        <dbReference type="SAM" id="MobiDB-lite"/>
    </source>
</evidence>
<dbReference type="InterPro" id="IPR052980">
    <property type="entry name" value="Crinkler_effector"/>
</dbReference>